<organism evidence="12 13">
    <name type="scientific">Saccharomycodes ludwigii</name>
    <dbReference type="NCBI Taxonomy" id="36035"/>
    <lineage>
        <taxon>Eukaryota</taxon>
        <taxon>Fungi</taxon>
        <taxon>Dikarya</taxon>
        <taxon>Ascomycota</taxon>
        <taxon>Saccharomycotina</taxon>
        <taxon>Saccharomycetes</taxon>
        <taxon>Saccharomycodales</taxon>
        <taxon>Saccharomycodaceae</taxon>
        <taxon>Saccharomycodes</taxon>
    </lineage>
</organism>
<comment type="subcellular location">
    <subcellularLocation>
        <location evidence="1">Membrane</location>
        <topology evidence="1">Multi-pass membrane protein</topology>
    </subcellularLocation>
    <subcellularLocation>
        <location evidence="10">Mitochondrion inner membrane</location>
        <topology evidence="10">Multi-pass membrane protein</topology>
    </subcellularLocation>
</comment>
<feature type="repeat" description="Solcar" evidence="11">
    <location>
        <begin position="224"/>
        <end position="308"/>
    </location>
</feature>
<keyword evidence="4 10" id="KW-0677">Repeat</keyword>
<dbReference type="InterPro" id="IPR030847">
    <property type="entry name" value="Hem25/SLC25A38"/>
</dbReference>
<evidence type="ECO:0000256" key="10">
    <source>
        <dbReference type="HAMAP-Rule" id="MF_03064"/>
    </source>
</evidence>
<reference evidence="13" key="1">
    <citation type="submission" date="2018-06" db="EMBL/GenBank/DDBJ databases">
        <authorList>
            <person name="Guldener U."/>
        </authorList>
    </citation>
    <scope>NUCLEOTIDE SEQUENCE [LARGE SCALE GENOMIC DNA]</scope>
    <source>
        <strain evidence="13">UTAD17</strain>
    </source>
</reference>
<dbReference type="HAMAP" id="MF_03064">
    <property type="entry name" value="SLC25A38"/>
    <property type="match status" value="1"/>
</dbReference>
<evidence type="ECO:0000256" key="1">
    <source>
        <dbReference type="ARBA" id="ARBA00004141"/>
    </source>
</evidence>
<dbReference type="VEuPathDB" id="FungiDB:SCODWIG_02108"/>
<dbReference type="GO" id="GO:0005743">
    <property type="term" value="C:mitochondrial inner membrane"/>
    <property type="evidence" value="ECO:0007669"/>
    <property type="project" value="UniProtKB-SubCell"/>
</dbReference>
<evidence type="ECO:0000256" key="9">
    <source>
        <dbReference type="ARBA" id="ARBA00034060"/>
    </source>
</evidence>
<evidence type="ECO:0000313" key="12">
    <source>
        <dbReference type="EMBL" id="SSD60347.1"/>
    </source>
</evidence>
<keyword evidence="2 10" id="KW-0813">Transport</keyword>
<accession>A0A376B6L5</accession>
<dbReference type="Gene3D" id="1.50.40.10">
    <property type="entry name" value="Mitochondrial carrier domain"/>
    <property type="match status" value="2"/>
</dbReference>
<gene>
    <name evidence="12" type="ORF">SCODWIG_02108</name>
</gene>
<dbReference type="Pfam" id="PF00153">
    <property type="entry name" value="Mito_carr"/>
    <property type="match status" value="3"/>
</dbReference>
<evidence type="ECO:0000256" key="6">
    <source>
        <dbReference type="ARBA" id="ARBA00022989"/>
    </source>
</evidence>
<feature type="repeat" description="Solcar" evidence="11">
    <location>
        <begin position="7"/>
        <end position="86"/>
    </location>
</feature>
<keyword evidence="6 10" id="KW-1133">Transmembrane helix</keyword>
<dbReference type="PANTHER" id="PTHR46181">
    <property type="entry name" value="MITOCHONDRIAL GLYCINE TRANSPORTER"/>
    <property type="match status" value="1"/>
</dbReference>
<protein>
    <recommendedName>
        <fullName evidence="10">Mitochondrial glycine transporter</fullName>
    </recommendedName>
    <alternativeName>
        <fullName evidence="10">Solute carrier family 25 member 38 homolog</fullName>
    </alternativeName>
</protein>
<comment type="catalytic activity">
    <reaction evidence="9 10">
        <text>glycine(in) = glycine(out)</text>
        <dbReference type="Rhea" id="RHEA:70715"/>
        <dbReference type="ChEBI" id="CHEBI:57305"/>
    </reaction>
</comment>
<keyword evidence="8 10" id="KW-0472">Membrane</keyword>
<evidence type="ECO:0000256" key="11">
    <source>
        <dbReference type="PROSITE-ProRule" id="PRU00282"/>
    </source>
</evidence>
<keyword evidence="13" id="KW-1185">Reference proteome</keyword>
<dbReference type="EMBL" id="UFAJ01000332">
    <property type="protein sequence ID" value="SSD60347.1"/>
    <property type="molecule type" value="Genomic_DNA"/>
</dbReference>
<evidence type="ECO:0000256" key="2">
    <source>
        <dbReference type="ARBA" id="ARBA00022448"/>
    </source>
</evidence>
<dbReference type="FunFam" id="1.50.40.10:FF:000103">
    <property type="entry name" value="Mitochondrial glycine transporter"/>
    <property type="match status" value="1"/>
</dbReference>
<evidence type="ECO:0000256" key="3">
    <source>
        <dbReference type="ARBA" id="ARBA00022692"/>
    </source>
</evidence>
<sequence>MSTNSNEKTLSHLIGGFVGGLTSALVLQPFDLLKTRVQQTGTTTISECIKNINHPLELWRGSLPSCLRTSIGSGLYLSSLHLVRSTLAKTKQSTSKGSSSTALTNININKSSNLPKLSPQENLLSGAVTRAIVGLFTMPITVIKVRFESTLYNYKTINEAIRDINSKQGINGFFKGVGPTVARDAPYAGLYVLLYENCKTFLPNYILSSNNKVDITTGKFTTPVSTLINASSAIIAATLATTFTSPFDTIKTRMQLEPKLNKTFLSTTLNIIKNEHLSNLFDGLSLRLIRKSLSAGIAWGIYEELIKRFMA</sequence>
<keyword evidence="5 10" id="KW-0999">Mitochondrion inner membrane</keyword>
<dbReference type="GO" id="GO:0015187">
    <property type="term" value="F:glycine transmembrane transporter activity"/>
    <property type="evidence" value="ECO:0007669"/>
    <property type="project" value="UniProtKB-UniRule"/>
</dbReference>
<dbReference type="InterPro" id="IPR023395">
    <property type="entry name" value="MCP_dom_sf"/>
</dbReference>
<evidence type="ECO:0000256" key="5">
    <source>
        <dbReference type="ARBA" id="ARBA00022792"/>
    </source>
</evidence>
<dbReference type="PROSITE" id="PS50920">
    <property type="entry name" value="SOLCAR"/>
    <property type="match status" value="3"/>
</dbReference>
<dbReference type="Proteomes" id="UP000262825">
    <property type="component" value="Unassembled WGS sequence"/>
</dbReference>
<dbReference type="InterPro" id="IPR018108">
    <property type="entry name" value="MCP_transmembrane"/>
</dbReference>
<comment type="function">
    <text evidence="10">Mitochondrial glycine transporter that imports glycine into the mitochondrial matrix. Plays an important role in providing glycine for the first enzymatic step in heme biosynthesis, the condensation of glycine with succinyl-CoA to produce 5-aminolevulinate (ALA) in the miochondrial matrix.</text>
</comment>
<evidence type="ECO:0000256" key="8">
    <source>
        <dbReference type="ARBA" id="ARBA00023136"/>
    </source>
</evidence>
<dbReference type="SUPFAM" id="SSF103506">
    <property type="entry name" value="Mitochondrial carrier"/>
    <property type="match status" value="1"/>
</dbReference>
<dbReference type="OrthoDB" id="1924968at2759"/>
<dbReference type="GO" id="GO:1904983">
    <property type="term" value="P:glycine import into mitochondrion"/>
    <property type="evidence" value="ECO:0007669"/>
    <property type="project" value="UniProtKB-UniRule"/>
</dbReference>
<evidence type="ECO:0000313" key="13">
    <source>
        <dbReference type="Proteomes" id="UP000262825"/>
    </source>
</evidence>
<evidence type="ECO:0000256" key="4">
    <source>
        <dbReference type="ARBA" id="ARBA00022737"/>
    </source>
</evidence>
<keyword evidence="7 10" id="KW-0496">Mitochondrion</keyword>
<dbReference type="AlphaFoldDB" id="A0A376B6L5"/>
<name>A0A376B6L5_9ASCO</name>
<keyword evidence="3 10" id="KW-0812">Transmembrane</keyword>
<evidence type="ECO:0000256" key="7">
    <source>
        <dbReference type="ARBA" id="ARBA00023128"/>
    </source>
</evidence>
<proteinExistence type="inferred from homology"/>
<feature type="repeat" description="Solcar" evidence="11">
    <location>
        <begin position="117"/>
        <end position="201"/>
    </location>
</feature>
<dbReference type="PANTHER" id="PTHR46181:SF3">
    <property type="entry name" value="MITOCHONDRIAL GLYCINE TRANSPORTER"/>
    <property type="match status" value="1"/>
</dbReference>
<comment type="similarity">
    <text evidence="10">Belongs to the mitochondrial carrier (TC 2.A.29) family. SLC25A38 subfamily.</text>
</comment>